<dbReference type="Proteomes" id="UP000186919">
    <property type="component" value="Unassembled WGS sequence"/>
</dbReference>
<gene>
    <name evidence="1" type="ORF">AWB85_21785</name>
</gene>
<evidence type="ECO:0000313" key="1">
    <source>
        <dbReference type="EMBL" id="OAT69396.1"/>
    </source>
</evidence>
<proteinExistence type="predicted"/>
<sequence>MTQPVHNTTHAGAAESDGWLLISPMGYPSEWRQQDPTNPFTEESIWQWFVPDRPEEPGEPLRQQMKAEGWVVRRAPHTALFTTFAVPTLIVRASA</sequence>
<evidence type="ECO:0000313" key="2">
    <source>
        <dbReference type="Proteomes" id="UP000186919"/>
    </source>
</evidence>
<dbReference type="RefSeq" id="WP_064628958.1">
    <property type="nucleotide sequence ID" value="NZ_LQYE01000007.1"/>
</dbReference>
<protein>
    <submittedName>
        <fullName evidence="1">Uncharacterized protein</fullName>
    </submittedName>
</protein>
<accession>A0A179VGJ7</accession>
<organism evidence="1 2">
    <name type="scientific">Mycobacteroides immunogenum</name>
    <dbReference type="NCBI Taxonomy" id="83262"/>
    <lineage>
        <taxon>Bacteria</taxon>
        <taxon>Bacillati</taxon>
        <taxon>Actinomycetota</taxon>
        <taxon>Actinomycetes</taxon>
        <taxon>Mycobacteriales</taxon>
        <taxon>Mycobacteriaceae</taxon>
        <taxon>Mycobacteroides</taxon>
    </lineage>
</organism>
<dbReference type="EMBL" id="LQYE01000007">
    <property type="protein sequence ID" value="OAT69396.1"/>
    <property type="molecule type" value="Genomic_DNA"/>
</dbReference>
<dbReference type="AlphaFoldDB" id="A0A179VGJ7"/>
<reference evidence="1 2" key="1">
    <citation type="submission" date="2016-01" db="EMBL/GenBank/DDBJ databases">
        <title>Mycobacterium immunogenum strain CD11_6 genome sequencing and assembly.</title>
        <authorList>
            <person name="Kaur G."/>
            <person name="Nair G.R."/>
            <person name="Mayilraj S."/>
        </authorList>
    </citation>
    <scope>NUCLEOTIDE SEQUENCE [LARGE SCALE GENOMIC DNA]</scope>
    <source>
        <strain evidence="1 2">CD11-6</strain>
    </source>
</reference>
<comment type="caution">
    <text evidence="1">The sequence shown here is derived from an EMBL/GenBank/DDBJ whole genome shotgun (WGS) entry which is preliminary data.</text>
</comment>
<name>A0A179VGJ7_9MYCO</name>